<dbReference type="Pfam" id="PF00350">
    <property type="entry name" value="Dynamin_N"/>
    <property type="match status" value="1"/>
</dbReference>
<dbReference type="InterPro" id="IPR045063">
    <property type="entry name" value="Dynamin_N"/>
</dbReference>
<dbReference type="PROSITE" id="PS51388">
    <property type="entry name" value="GED"/>
    <property type="match status" value="1"/>
</dbReference>
<dbReference type="AlphaFoldDB" id="A0AAI8VK59"/>
<dbReference type="GO" id="GO:0016020">
    <property type="term" value="C:membrane"/>
    <property type="evidence" value="ECO:0007669"/>
    <property type="project" value="TreeGrafter"/>
</dbReference>
<proteinExistence type="predicted"/>
<dbReference type="CDD" id="cd08771">
    <property type="entry name" value="DLP_1"/>
    <property type="match status" value="1"/>
</dbReference>
<dbReference type="GO" id="GO:0006897">
    <property type="term" value="P:endocytosis"/>
    <property type="evidence" value="ECO:0007669"/>
    <property type="project" value="TreeGrafter"/>
</dbReference>
<dbReference type="InterPro" id="IPR022812">
    <property type="entry name" value="Dynamin"/>
</dbReference>
<dbReference type="InterPro" id="IPR020850">
    <property type="entry name" value="GED_dom"/>
</dbReference>
<dbReference type="PANTHER" id="PTHR11566">
    <property type="entry name" value="DYNAMIN"/>
    <property type="match status" value="1"/>
</dbReference>
<evidence type="ECO:0000256" key="1">
    <source>
        <dbReference type="ARBA" id="ARBA00022741"/>
    </source>
</evidence>
<keyword evidence="1" id="KW-0547">Nucleotide-binding</keyword>
<sequence length="745" mass="83891">MDEQATEKPSGAISPKTMPDHVEIPTKLTTTSSLEELQTDEQRRILDTITQVRKCGLESIISLPQIVVCGDQSAGKSSVLEALTEIPFPRNDNLCTRFATEISLRHESRDNFTICVIPDNARPEEEQKKIKAFSQSITDFSELPAVMEDAMKVMGITDSEQSSGGAFSRDTLSIEMCGPKCPHLTLVDIPGLIQTSTKGVSDADVALVAEITDHYISQPRTICLAVVSATHDAANQPILQRARTFDKHGERTLGVITKPDRLAAGSGAETSFLGLARNEDVFFKLGWHVVKNRQFEERSFSLEERNFSEMTFFRTSDFKRLPKETVGIDALRVRLSHLLFEHVKNELPRLKDDLERALEAAMNDMKILGDARSTVADCRAYLVQLSMDCHEICKAALNGNYEHDYFKAGSGEPFSLDSGSTIARFRAVVQYMNKRFADHLRTEGHKYQINLAGSNEDEARAEDAPTAAPKALSKKGAMEWVKKMLLRSRGTELLGNFNPHLIGELFWEQSEGWGNLANDHIEQVSQICDKFLAQLLQQKAPQDVKDRLWSSTMLDALKERRKAAMGELENLVRDKKDFPINYNHYYTENLHKRHRERMKARVLRLLPGGTPHTSYEKCSRGEHFSRYDVEVDRIVSACSQSTMPDMEDLSCEEALDCLLSIYKVQQKTFVANVVTQVIERHILRDLDKVFSPMVVTRMNDSEVEAITSEPPATKRQRVFLTDRMKKLEDGRDIFRGVLGSAPAAS</sequence>
<evidence type="ECO:0000256" key="4">
    <source>
        <dbReference type="SAM" id="MobiDB-lite"/>
    </source>
</evidence>
<dbReference type="InterPro" id="IPR000375">
    <property type="entry name" value="Dynamin_stalk"/>
</dbReference>
<dbReference type="GO" id="GO:0016559">
    <property type="term" value="P:peroxisome fission"/>
    <property type="evidence" value="ECO:0007669"/>
    <property type="project" value="TreeGrafter"/>
</dbReference>
<dbReference type="PANTHER" id="PTHR11566:SF66">
    <property type="entry name" value="INTERFERON-INDUCED GTP-BINDING PROTEIN MX"/>
    <property type="match status" value="1"/>
</dbReference>
<organism evidence="7 8">
    <name type="scientific">Anthostomella pinea</name>
    <dbReference type="NCBI Taxonomy" id="933095"/>
    <lineage>
        <taxon>Eukaryota</taxon>
        <taxon>Fungi</taxon>
        <taxon>Dikarya</taxon>
        <taxon>Ascomycota</taxon>
        <taxon>Pezizomycotina</taxon>
        <taxon>Sordariomycetes</taxon>
        <taxon>Xylariomycetidae</taxon>
        <taxon>Xylariales</taxon>
        <taxon>Xylariaceae</taxon>
        <taxon>Anthostomella</taxon>
    </lineage>
</organism>
<feature type="coiled-coil region" evidence="3">
    <location>
        <begin position="340"/>
        <end position="371"/>
    </location>
</feature>
<dbReference type="Gene3D" id="3.40.50.300">
    <property type="entry name" value="P-loop containing nucleotide triphosphate hydrolases"/>
    <property type="match status" value="1"/>
</dbReference>
<dbReference type="GO" id="GO:0005739">
    <property type="term" value="C:mitochondrion"/>
    <property type="evidence" value="ECO:0007669"/>
    <property type="project" value="TreeGrafter"/>
</dbReference>
<dbReference type="PRINTS" id="PR00195">
    <property type="entry name" value="DYNAMIN"/>
</dbReference>
<dbReference type="Proteomes" id="UP001295740">
    <property type="component" value="Unassembled WGS sequence"/>
</dbReference>
<dbReference type="GO" id="GO:0003924">
    <property type="term" value="F:GTPase activity"/>
    <property type="evidence" value="ECO:0007669"/>
    <property type="project" value="InterPro"/>
</dbReference>
<reference evidence="7" key="1">
    <citation type="submission" date="2023-10" db="EMBL/GenBank/DDBJ databases">
        <authorList>
            <person name="Hackl T."/>
        </authorList>
    </citation>
    <scope>NUCLEOTIDE SEQUENCE</scope>
</reference>
<evidence type="ECO:0000256" key="2">
    <source>
        <dbReference type="ARBA" id="ARBA00023134"/>
    </source>
</evidence>
<dbReference type="GO" id="GO:0005525">
    <property type="term" value="F:GTP binding"/>
    <property type="evidence" value="ECO:0007669"/>
    <property type="project" value="InterPro"/>
</dbReference>
<comment type="caution">
    <text evidence="7">The sequence shown here is derived from an EMBL/GenBank/DDBJ whole genome shotgun (WGS) entry which is preliminary data.</text>
</comment>
<dbReference type="InterPro" id="IPR030381">
    <property type="entry name" value="G_DYNAMIN_dom"/>
</dbReference>
<dbReference type="PROSITE" id="PS51718">
    <property type="entry name" value="G_DYNAMIN_2"/>
    <property type="match status" value="1"/>
</dbReference>
<accession>A0AAI8VK59</accession>
<dbReference type="Pfam" id="PF01031">
    <property type="entry name" value="Dynamin_M"/>
    <property type="match status" value="1"/>
</dbReference>
<dbReference type="GO" id="GO:0005874">
    <property type="term" value="C:microtubule"/>
    <property type="evidence" value="ECO:0007669"/>
    <property type="project" value="TreeGrafter"/>
</dbReference>
<dbReference type="EMBL" id="CAUWAG010000012">
    <property type="protein sequence ID" value="CAJ2509310.1"/>
    <property type="molecule type" value="Genomic_DNA"/>
</dbReference>
<dbReference type="SMART" id="SM00053">
    <property type="entry name" value="DYNc"/>
    <property type="match status" value="1"/>
</dbReference>
<evidence type="ECO:0000313" key="8">
    <source>
        <dbReference type="Proteomes" id="UP001295740"/>
    </source>
</evidence>
<gene>
    <name evidence="7" type="ORF">KHLLAP_LOCUS9778</name>
</gene>
<feature type="region of interest" description="Disordered" evidence="4">
    <location>
        <begin position="1"/>
        <end position="24"/>
    </location>
</feature>
<keyword evidence="3" id="KW-0175">Coiled coil</keyword>
<dbReference type="FunFam" id="3.40.50.300:FF:001425">
    <property type="entry name" value="Dynamin GTPase, putative"/>
    <property type="match status" value="1"/>
</dbReference>
<evidence type="ECO:0000259" key="6">
    <source>
        <dbReference type="PROSITE" id="PS51718"/>
    </source>
</evidence>
<keyword evidence="2" id="KW-0342">GTP-binding</keyword>
<evidence type="ECO:0000313" key="7">
    <source>
        <dbReference type="EMBL" id="CAJ2509310.1"/>
    </source>
</evidence>
<protein>
    <submittedName>
        <fullName evidence="7">Uu.00g143360.m01.CDS01</fullName>
    </submittedName>
</protein>
<dbReference type="SUPFAM" id="SSF52540">
    <property type="entry name" value="P-loop containing nucleoside triphosphate hydrolases"/>
    <property type="match status" value="1"/>
</dbReference>
<dbReference type="InterPro" id="IPR027417">
    <property type="entry name" value="P-loop_NTPase"/>
</dbReference>
<dbReference type="GO" id="GO:0048312">
    <property type="term" value="P:intracellular distribution of mitochondria"/>
    <property type="evidence" value="ECO:0007669"/>
    <property type="project" value="TreeGrafter"/>
</dbReference>
<keyword evidence="8" id="KW-1185">Reference proteome</keyword>
<feature type="domain" description="GED" evidence="5">
    <location>
        <begin position="651"/>
        <end position="742"/>
    </location>
</feature>
<dbReference type="GO" id="GO:0000266">
    <property type="term" value="P:mitochondrial fission"/>
    <property type="evidence" value="ECO:0007669"/>
    <property type="project" value="TreeGrafter"/>
</dbReference>
<evidence type="ECO:0000259" key="5">
    <source>
        <dbReference type="PROSITE" id="PS51388"/>
    </source>
</evidence>
<name>A0AAI8VK59_9PEZI</name>
<dbReference type="InterPro" id="IPR001401">
    <property type="entry name" value="Dynamin_GTPase"/>
</dbReference>
<evidence type="ECO:0000256" key="3">
    <source>
        <dbReference type="SAM" id="Coils"/>
    </source>
</evidence>
<feature type="domain" description="Dynamin-type G" evidence="6">
    <location>
        <begin position="60"/>
        <end position="348"/>
    </location>
</feature>
<dbReference type="Gene3D" id="1.20.120.1240">
    <property type="entry name" value="Dynamin, middle domain"/>
    <property type="match status" value="1"/>
</dbReference>
<dbReference type="GO" id="GO:0008017">
    <property type="term" value="F:microtubule binding"/>
    <property type="evidence" value="ECO:0007669"/>
    <property type="project" value="TreeGrafter"/>
</dbReference>